<dbReference type="WBParaSite" id="maker-uti_cns_0045424-snap-gene-1.14-mRNA-1">
    <property type="protein sequence ID" value="maker-uti_cns_0045424-snap-gene-1.14-mRNA-1"/>
    <property type="gene ID" value="maker-uti_cns_0045424-snap-gene-1.14"/>
</dbReference>
<dbReference type="AlphaFoldDB" id="A0A1I8HAA9"/>
<reference evidence="3 4" key="1">
    <citation type="submission" date="2016-11" db="UniProtKB">
        <authorList>
            <consortium name="WormBaseParasite"/>
        </authorList>
    </citation>
    <scope>IDENTIFICATION</scope>
</reference>
<protein>
    <submittedName>
        <fullName evidence="3 4">Uncharacterized protein</fullName>
    </submittedName>
</protein>
<feature type="compositionally biased region" description="Polar residues" evidence="1">
    <location>
        <begin position="1"/>
        <end position="12"/>
    </location>
</feature>
<accession>A0A1I8HAA9</accession>
<evidence type="ECO:0000256" key="1">
    <source>
        <dbReference type="SAM" id="MobiDB-lite"/>
    </source>
</evidence>
<feature type="region of interest" description="Disordered" evidence="1">
    <location>
        <begin position="1"/>
        <end position="26"/>
    </location>
</feature>
<evidence type="ECO:0000313" key="2">
    <source>
        <dbReference type="Proteomes" id="UP000095280"/>
    </source>
</evidence>
<dbReference type="WBParaSite" id="maker-uti_cns_0004993-snap-gene-0.4-mRNA-1">
    <property type="protein sequence ID" value="maker-uti_cns_0004993-snap-gene-0.4-mRNA-1"/>
    <property type="gene ID" value="maker-uti_cns_0004993-snap-gene-0.4"/>
</dbReference>
<dbReference type="Proteomes" id="UP000095280">
    <property type="component" value="Unplaced"/>
</dbReference>
<name>A0A1I8HAA9_9PLAT</name>
<proteinExistence type="predicted"/>
<evidence type="ECO:0000313" key="3">
    <source>
        <dbReference type="WBParaSite" id="maker-uti_cns_0004993-snap-gene-0.4-mRNA-1"/>
    </source>
</evidence>
<organism evidence="2 3">
    <name type="scientific">Macrostomum lignano</name>
    <dbReference type="NCBI Taxonomy" id="282301"/>
    <lineage>
        <taxon>Eukaryota</taxon>
        <taxon>Metazoa</taxon>
        <taxon>Spiralia</taxon>
        <taxon>Lophotrochozoa</taxon>
        <taxon>Platyhelminthes</taxon>
        <taxon>Rhabditophora</taxon>
        <taxon>Macrostomorpha</taxon>
        <taxon>Macrostomida</taxon>
        <taxon>Macrostomidae</taxon>
        <taxon>Macrostomum</taxon>
    </lineage>
</organism>
<evidence type="ECO:0000313" key="4">
    <source>
        <dbReference type="WBParaSite" id="maker-uti_cns_0045424-snap-gene-1.14-mRNA-1"/>
    </source>
</evidence>
<sequence length="26" mass="2813">MWETRPPSTSAASALGHSPILRCENT</sequence>
<keyword evidence="2" id="KW-1185">Reference proteome</keyword>